<sequence length="488" mass="54059">MSTLSFAIRGTTRKHLGCQFGRTTFTTGRLTHIHRCSRRQLNTTTARAEPALNTQSPRLGQDAPFERAVAQPKAFQASAKPDHLKNADYLAHPIPRFEGEGVPELTLQFNDGKLQFYNEADNHTTTISGRWLRDNCSCSQCRNVDTAQRQINVLKGNMNTEITSCDLSGPNDSTVTVTFGDGHTSEIPVASILKRRGHRMTQSRYGLTPITIWQADISNSPPSVSYSTVDKQPGMASLLTQIRTHGFCFIKDIPVTPEATETLLKSIGPIRETHYGGFYDFTSDLSLKDTAYTSEALEPHTDNTYFTEPAGLQALHMLSHTDGTGGESSLVDGFGAATQLYVEDREAYKILAETGVYAHASGNEGISIQPSHAFSTLSHDPEGGYLTQVRWNNADRAGIAVDFKDMERWYDAAAKFDALLNDAKNVYWFRLEPGTMVIFDNWRVLHGRAAFTGKRRMCGGYIPRDDFISKYRSVALSKEDVAFSTVTG</sequence>
<dbReference type="SUPFAM" id="SSF51197">
    <property type="entry name" value="Clavaminate synthase-like"/>
    <property type="match status" value="1"/>
</dbReference>
<dbReference type="GeneID" id="71990530"/>
<comment type="pathway">
    <text evidence="3">Amine and polyamine biosynthesis; carnitine biosynthesis.</text>
</comment>
<dbReference type="EC" id="1.14.11.8" evidence="5"/>
<dbReference type="KEGG" id="ffu:CLAFUR5_10652"/>
<dbReference type="GO" id="GO:0045329">
    <property type="term" value="P:carnitine biosynthetic process"/>
    <property type="evidence" value="ECO:0007669"/>
    <property type="project" value="UniProtKB-KW"/>
</dbReference>
<dbReference type="Gene3D" id="3.30.2020.30">
    <property type="match status" value="1"/>
</dbReference>
<comment type="function">
    <text evidence="14">Converts trimethyllysine (TML) into hydroxytrimethyllysine (HTML).</text>
</comment>
<gene>
    <name evidence="18" type="ORF">CLAFUR5_10652</name>
</gene>
<keyword evidence="9" id="KW-0560">Oxidoreductase</keyword>
<name>A0A9Q8PC14_PASFU</name>
<dbReference type="Gene3D" id="3.60.130.10">
    <property type="entry name" value="Clavaminate synthase-like"/>
    <property type="match status" value="1"/>
</dbReference>
<evidence type="ECO:0000256" key="9">
    <source>
        <dbReference type="ARBA" id="ARBA00023002"/>
    </source>
</evidence>
<keyword evidence="10" id="KW-0408">Iron</keyword>
<keyword evidence="7" id="KW-0124">Carnitine biosynthesis</keyword>
<proteinExistence type="inferred from homology"/>
<evidence type="ECO:0000256" key="3">
    <source>
        <dbReference type="ARBA" id="ARBA00005022"/>
    </source>
</evidence>
<evidence type="ECO:0000256" key="4">
    <source>
        <dbReference type="ARBA" id="ARBA00008654"/>
    </source>
</evidence>
<evidence type="ECO:0000313" key="18">
    <source>
        <dbReference type="EMBL" id="UJO19637.1"/>
    </source>
</evidence>
<dbReference type="AlphaFoldDB" id="A0A9Q8PC14"/>
<evidence type="ECO:0000259" key="16">
    <source>
        <dbReference type="Pfam" id="PF02668"/>
    </source>
</evidence>
<dbReference type="InterPro" id="IPR010376">
    <property type="entry name" value="GBBH-like_N"/>
</dbReference>
<dbReference type="PANTHER" id="PTHR10696:SF51">
    <property type="entry name" value="TRIMETHYLLYSINE DIOXYGENASE, MITOCHONDRIAL"/>
    <property type="match status" value="1"/>
</dbReference>
<accession>A0A9Q8PC14</accession>
<evidence type="ECO:0000256" key="8">
    <source>
        <dbReference type="ARBA" id="ARBA00022964"/>
    </source>
</evidence>
<dbReference type="InterPro" id="IPR012776">
    <property type="entry name" value="Trimethyllysine_dOase"/>
</dbReference>
<dbReference type="GO" id="GO:0050353">
    <property type="term" value="F:trimethyllysine dioxygenase activity"/>
    <property type="evidence" value="ECO:0007669"/>
    <property type="project" value="UniProtKB-EC"/>
</dbReference>
<evidence type="ECO:0000256" key="11">
    <source>
        <dbReference type="ARBA" id="ARBA00030363"/>
    </source>
</evidence>
<dbReference type="Pfam" id="PF02668">
    <property type="entry name" value="TauD"/>
    <property type="match status" value="1"/>
</dbReference>
<evidence type="ECO:0000256" key="6">
    <source>
        <dbReference type="ARBA" id="ARBA00022723"/>
    </source>
</evidence>
<comment type="similarity">
    <text evidence="4">Belongs to the gamma-BBH/TMLD family.</text>
</comment>
<evidence type="ECO:0000256" key="10">
    <source>
        <dbReference type="ARBA" id="ARBA00023004"/>
    </source>
</evidence>
<evidence type="ECO:0000313" key="19">
    <source>
        <dbReference type="Proteomes" id="UP000756132"/>
    </source>
</evidence>
<dbReference type="RefSeq" id="XP_047764003.1">
    <property type="nucleotide sequence ID" value="XM_047909800.1"/>
</dbReference>
<dbReference type="Proteomes" id="UP000756132">
    <property type="component" value="Chromosome 7"/>
</dbReference>
<evidence type="ECO:0000256" key="5">
    <source>
        <dbReference type="ARBA" id="ARBA00012267"/>
    </source>
</evidence>
<comment type="cofactor">
    <cofactor evidence="1">
        <name>Fe(2+)</name>
        <dbReference type="ChEBI" id="CHEBI:29033"/>
    </cofactor>
</comment>
<dbReference type="InterPro" id="IPR050411">
    <property type="entry name" value="AlphaKG_dependent_hydroxylases"/>
</dbReference>
<evidence type="ECO:0000256" key="2">
    <source>
        <dbReference type="ARBA" id="ARBA00001961"/>
    </source>
</evidence>
<keyword evidence="8 18" id="KW-0223">Dioxygenase</keyword>
<dbReference type="CDD" id="cd00250">
    <property type="entry name" value="CAS_like"/>
    <property type="match status" value="1"/>
</dbReference>
<dbReference type="InterPro" id="IPR038492">
    <property type="entry name" value="GBBH-like_N_sf"/>
</dbReference>
<dbReference type="NCBIfam" id="TIGR02410">
    <property type="entry name" value="carnitine_TMLD"/>
    <property type="match status" value="1"/>
</dbReference>
<feature type="domain" description="TauD/TfdA-like" evidence="16">
    <location>
        <begin position="223"/>
        <end position="461"/>
    </location>
</feature>
<protein>
    <recommendedName>
        <fullName evidence="5">trimethyllysine dioxygenase</fullName>
        <ecNumber evidence="5">1.14.11.8</ecNumber>
    </recommendedName>
    <alternativeName>
        <fullName evidence="12">Epsilon-trimethyllysine 2-oxoglutarate dioxygenase</fullName>
    </alternativeName>
    <alternativeName>
        <fullName evidence="11">TML hydroxylase</fullName>
    </alternativeName>
    <alternativeName>
        <fullName evidence="13">TML-alpha-ketoglutarate dioxygenase</fullName>
    </alternativeName>
</protein>
<evidence type="ECO:0000256" key="14">
    <source>
        <dbReference type="ARBA" id="ARBA00046008"/>
    </source>
</evidence>
<dbReference type="PANTHER" id="PTHR10696">
    <property type="entry name" value="GAMMA-BUTYROBETAINE HYDROXYLASE-RELATED"/>
    <property type="match status" value="1"/>
</dbReference>
<dbReference type="InterPro" id="IPR003819">
    <property type="entry name" value="TauD/TfdA-like"/>
</dbReference>
<organism evidence="18 19">
    <name type="scientific">Passalora fulva</name>
    <name type="common">Tomato leaf mold</name>
    <name type="synonym">Cladosporium fulvum</name>
    <dbReference type="NCBI Taxonomy" id="5499"/>
    <lineage>
        <taxon>Eukaryota</taxon>
        <taxon>Fungi</taxon>
        <taxon>Dikarya</taxon>
        <taxon>Ascomycota</taxon>
        <taxon>Pezizomycotina</taxon>
        <taxon>Dothideomycetes</taxon>
        <taxon>Dothideomycetidae</taxon>
        <taxon>Mycosphaerellales</taxon>
        <taxon>Mycosphaerellaceae</taxon>
        <taxon>Fulvia</taxon>
    </lineage>
</organism>
<dbReference type="GO" id="GO:0005739">
    <property type="term" value="C:mitochondrion"/>
    <property type="evidence" value="ECO:0007669"/>
    <property type="project" value="TreeGrafter"/>
</dbReference>
<dbReference type="GO" id="GO:0005506">
    <property type="term" value="F:iron ion binding"/>
    <property type="evidence" value="ECO:0007669"/>
    <property type="project" value="InterPro"/>
</dbReference>
<dbReference type="OrthoDB" id="408743at2759"/>
<keyword evidence="19" id="KW-1185">Reference proteome</keyword>
<evidence type="ECO:0000259" key="17">
    <source>
        <dbReference type="Pfam" id="PF06155"/>
    </source>
</evidence>
<reference evidence="18" key="1">
    <citation type="submission" date="2021-12" db="EMBL/GenBank/DDBJ databases">
        <authorList>
            <person name="Zaccaron A."/>
            <person name="Stergiopoulos I."/>
        </authorList>
    </citation>
    <scope>NUCLEOTIDE SEQUENCE</scope>
    <source>
        <strain evidence="18">Race5_Kim</strain>
    </source>
</reference>
<evidence type="ECO:0000256" key="1">
    <source>
        <dbReference type="ARBA" id="ARBA00001954"/>
    </source>
</evidence>
<evidence type="ECO:0000256" key="15">
    <source>
        <dbReference type="ARBA" id="ARBA00049334"/>
    </source>
</evidence>
<keyword evidence="6" id="KW-0479">Metal-binding</keyword>
<dbReference type="InterPro" id="IPR042098">
    <property type="entry name" value="TauD-like_sf"/>
</dbReference>
<dbReference type="EMBL" id="CP090169">
    <property type="protein sequence ID" value="UJO19637.1"/>
    <property type="molecule type" value="Genomic_DNA"/>
</dbReference>
<comment type="catalytic activity">
    <reaction evidence="15">
        <text>N(6),N(6),N(6)-trimethyl-L-lysine + 2-oxoglutarate + O2 = (3S)-3-hydroxy-N(6),N(6),N(6)-trimethyl-L-lysine + succinate + CO2</text>
        <dbReference type="Rhea" id="RHEA:14181"/>
        <dbReference type="ChEBI" id="CHEBI:15379"/>
        <dbReference type="ChEBI" id="CHEBI:16526"/>
        <dbReference type="ChEBI" id="CHEBI:16810"/>
        <dbReference type="ChEBI" id="CHEBI:30031"/>
        <dbReference type="ChEBI" id="CHEBI:58100"/>
        <dbReference type="ChEBI" id="CHEBI:141499"/>
        <dbReference type="EC" id="1.14.11.8"/>
    </reaction>
</comment>
<feature type="domain" description="Gamma-butyrobetaine hydroxylase-like N-terminal" evidence="17">
    <location>
        <begin position="120"/>
        <end position="187"/>
    </location>
</feature>
<evidence type="ECO:0000256" key="13">
    <source>
        <dbReference type="ARBA" id="ARBA00032283"/>
    </source>
</evidence>
<evidence type="ECO:0000256" key="7">
    <source>
        <dbReference type="ARBA" id="ARBA00022873"/>
    </source>
</evidence>
<evidence type="ECO:0000256" key="12">
    <source>
        <dbReference type="ARBA" id="ARBA00031778"/>
    </source>
</evidence>
<reference evidence="18" key="2">
    <citation type="journal article" date="2022" name="Microb. Genom.">
        <title>A chromosome-scale genome assembly of the tomato pathogen Cladosporium fulvum reveals a compartmentalized genome architecture and the presence of a dispensable chromosome.</title>
        <authorList>
            <person name="Zaccaron A.Z."/>
            <person name="Chen L.H."/>
            <person name="Samaras A."/>
            <person name="Stergiopoulos I."/>
        </authorList>
    </citation>
    <scope>NUCLEOTIDE SEQUENCE</scope>
    <source>
        <strain evidence="18">Race5_Kim</strain>
    </source>
</reference>
<dbReference type="Pfam" id="PF06155">
    <property type="entry name" value="GBBH-like_N"/>
    <property type="match status" value="1"/>
</dbReference>
<dbReference type="FunFam" id="3.60.130.10:FF:000001">
    <property type="entry name" value="Trimethyllysine dioxygenase, mitochondrial"/>
    <property type="match status" value="1"/>
</dbReference>
<comment type="cofactor">
    <cofactor evidence="2">
        <name>L-ascorbate</name>
        <dbReference type="ChEBI" id="CHEBI:38290"/>
    </cofactor>
</comment>